<organism evidence="4 5">
    <name type="scientific">Agromyces aurantiacus</name>
    <dbReference type="NCBI Taxonomy" id="165814"/>
    <lineage>
        <taxon>Bacteria</taxon>
        <taxon>Bacillati</taxon>
        <taxon>Actinomycetota</taxon>
        <taxon>Actinomycetes</taxon>
        <taxon>Micrococcales</taxon>
        <taxon>Microbacteriaceae</taxon>
        <taxon>Agromyces</taxon>
    </lineage>
</organism>
<evidence type="ECO:0000256" key="2">
    <source>
        <dbReference type="ARBA" id="ARBA00023315"/>
    </source>
</evidence>
<accession>A0ABV9R2R5</accession>
<evidence type="ECO:0000313" key="5">
    <source>
        <dbReference type="Proteomes" id="UP001595960"/>
    </source>
</evidence>
<protein>
    <submittedName>
        <fullName evidence="4">GNAT family N-acetyltransferase</fullName>
    </submittedName>
</protein>
<reference evidence="5" key="1">
    <citation type="journal article" date="2019" name="Int. J. Syst. Evol. Microbiol.">
        <title>The Global Catalogue of Microorganisms (GCM) 10K type strain sequencing project: providing services to taxonomists for standard genome sequencing and annotation.</title>
        <authorList>
            <consortium name="The Broad Institute Genomics Platform"/>
            <consortium name="The Broad Institute Genome Sequencing Center for Infectious Disease"/>
            <person name="Wu L."/>
            <person name="Ma J."/>
        </authorList>
    </citation>
    <scope>NUCLEOTIDE SEQUENCE [LARGE SCALE GENOMIC DNA]</scope>
    <source>
        <strain evidence="5">CGMCC 1.12192</strain>
    </source>
</reference>
<dbReference type="Pfam" id="PF00583">
    <property type="entry name" value="Acetyltransf_1"/>
    <property type="match status" value="1"/>
</dbReference>
<dbReference type="EMBL" id="JBHSJC010000001">
    <property type="protein sequence ID" value="MFC4827722.1"/>
    <property type="molecule type" value="Genomic_DNA"/>
</dbReference>
<evidence type="ECO:0000313" key="4">
    <source>
        <dbReference type="EMBL" id="MFC4827722.1"/>
    </source>
</evidence>
<dbReference type="Proteomes" id="UP001595960">
    <property type="component" value="Unassembled WGS sequence"/>
</dbReference>
<dbReference type="RefSeq" id="WP_204395757.1">
    <property type="nucleotide sequence ID" value="NZ_JAFBBW010000001.1"/>
</dbReference>
<dbReference type="PROSITE" id="PS51186">
    <property type="entry name" value="GNAT"/>
    <property type="match status" value="1"/>
</dbReference>
<dbReference type="InterPro" id="IPR016181">
    <property type="entry name" value="Acyl_CoA_acyltransferase"/>
</dbReference>
<keyword evidence="2" id="KW-0012">Acyltransferase</keyword>
<gene>
    <name evidence="4" type="ORF">ACFPER_02905</name>
</gene>
<sequence length="176" mass="18030">MTTPPSISIESPRAPGVELLLDAGIAHARALYPSEPATLPDAAQLEAVGTLVYVARSGGGEGEALGVAAIVEGDTVGAGRGELTRMYVDPGARGSGVASALIERIETDAAARGLREIVLEAGRLQHPALALYAKHGYRRVPPFGRYVGEPTSVCMAKSLVGFASGALDDLPLAVGE</sequence>
<name>A0ABV9R2R5_9MICO</name>
<keyword evidence="5" id="KW-1185">Reference proteome</keyword>
<dbReference type="PANTHER" id="PTHR43877">
    <property type="entry name" value="AMINOALKYLPHOSPHONATE N-ACETYLTRANSFERASE-RELATED-RELATED"/>
    <property type="match status" value="1"/>
</dbReference>
<proteinExistence type="predicted"/>
<evidence type="ECO:0000259" key="3">
    <source>
        <dbReference type="PROSITE" id="PS51186"/>
    </source>
</evidence>
<dbReference type="InterPro" id="IPR050832">
    <property type="entry name" value="Bact_Acetyltransf"/>
</dbReference>
<evidence type="ECO:0000256" key="1">
    <source>
        <dbReference type="ARBA" id="ARBA00022679"/>
    </source>
</evidence>
<dbReference type="Gene3D" id="3.40.630.30">
    <property type="match status" value="1"/>
</dbReference>
<dbReference type="CDD" id="cd04301">
    <property type="entry name" value="NAT_SF"/>
    <property type="match status" value="1"/>
</dbReference>
<comment type="caution">
    <text evidence="4">The sequence shown here is derived from an EMBL/GenBank/DDBJ whole genome shotgun (WGS) entry which is preliminary data.</text>
</comment>
<dbReference type="InterPro" id="IPR000182">
    <property type="entry name" value="GNAT_dom"/>
</dbReference>
<dbReference type="PANTHER" id="PTHR43877:SF2">
    <property type="entry name" value="AMINOALKYLPHOSPHONATE N-ACETYLTRANSFERASE-RELATED"/>
    <property type="match status" value="1"/>
</dbReference>
<dbReference type="SUPFAM" id="SSF55729">
    <property type="entry name" value="Acyl-CoA N-acyltransferases (Nat)"/>
    <property type="match status" value="1"/>
</dbReference>
<feature type="domain" description="N-acetyltransferase" evidence="3">
    <location>
        <begin position="7"/>
        <end position="160"/>
    </location>
</feature>
<keyword evidence="1" id="KW-0808">Transferase</keyword>